<keyword evidence="3" id="KW-1185">Reference proteome</keyword>
<keyword evidence="1" id="KW-0732">Signal</keyword>
<dbReference type="Proteomes" id="UP000824469">
    <property type="component" value="Unassembled WGS sequence"/>
</dbReference>
<evidence type="ECO:0000256" key="1">
    <source>
        <dbReference type="SAM" id="SignalP"/>
    </source>
</evidence>
<organism evidence="2 3">
    <name type="scientific">Taxus chinensis</name>
    <name type="common">Chinese yew</name>
    <name type="synonym">Taxus wallichiana var. chinensis</name>
    <dbReference type="NCBI Taxonomy" id="29808"/>
    <lineage>
        <taxon>Eukaryota</taxon>
        <taxon>Viridiplantae</taxon>
        <taxon>Streptophyta</taxon>
        <taxon>Embryophyta</taxon>
        <taxon>Tracheophyta</taxon>
        <taxon>Spermatophyta</taxon>
        <taxon>Pinopsida</taxon>
        <taxon>Pinidae</taxon>
        <taxon>Conifers II</taxon>
        <taxon>Cupressales</taxon>
        <taxon>Taxaceae</taxon>
        <taxon>Taxus</taxon>
    </lineage>
</organism>
<feature type="chain" id="PRO_5041462621" evidence="1">
    <location>
        <begin position="27"/>
        <end position="106"/>
    </location>
</feature>
<accession>A0AA38GEG0</accession>
<feature type="signal peptide" evidence="1">
    <location>
        <begin position="1"/>
        <end position="26"/>
    </location>
</feature>
<evidence type="ECO:0000313" key="3">
    <source>
        <dbReference type="Proteomes" id="UP000824469"/>
    </source>
</evidence>
<comment type="caution">
    <text evidence="2">The sequence shown here is derived from an EMBL/GenBank/DDBJ whole genome shotgun (WGS) entry which is preliminary data.</text>
</comment>
<dbReference type="EMBL" id="JAHRHJ020000004">
    <property type="protein sequence ID" value="KAH9320342.1"/>
    <property type="molecule type" value="Genomic_DNA"/>
</dbReference>
<protein>
    <submittedName>
        <fullName evidence="2">Uncharacterized protein</fullName>
    </submittedName>
</protein>
<sequence length="106" mass="11001">MCSGSQYPVLVTMLLVLLGLLAAAGGAPPRVVPCVPDSDVATDLSIFGPEGLPMSKVAIPLLGSLYLAPGEWCLSPQSGHPSLLCQSPDLLQSYLMCLCKGDMLSL</sequence>
<gene>
    <name evidence="2" type="ORF">KI387_043938</name>
</gene>
<reference evidence="2 3" key="1">
    <citation type="journal article" date="2021" name="Nat. Plants">
        <title>The Taxus genome provides insights into paclitaxel biosynthesis.</title>
        <authorList>
            <person name="Xiong X."/>
            <person name="Gou J."/>
            <person name="Liao Q."/>
            <person name="Li Y."/>
            <person name="Zhou Q."/>
            <person name="Bi G."/>
            <person name="Li C."/>
            <person name="Du R."/>
            <person name="Wang X."/>
            <person name="Sun T."/>
            <person name="Guo L."/>
            <person name="Liang H."/>
            <person name="Lu P."/>
            <person name="Wu Y."/>
            <person name="Zhang Z."/>
            <person name="Ro D.K."/>
            <person name="Shang Y."/>
            <person name="Huang S."/>
            <person name="Yan J."/>
        </authorList>
    </citation>
    <scope>NUCLEOTIDE SEQUENCE [LARGE SCALE GENOMIC DNA]</scope>
    <source>
        <strain evidence="2">Ta-2019</strain>
    </source>
</reference>
<dbReference type="AlphaFoldDB" id="A0AA38GEG0"/>
<proteinExistence type="predicted"/>
<name>A0AA38GEG0_TAXCH</name>
<evidence type="ECO:0000313" key="2">
    <source>
        <dbReference type="EMBL" id="KAH9320342.1"/>
    </source>
</evidence>